<gene>
    <name evidence="1" type="ORF">DPEC_G00015290</name>
</gene>
<proteinExistence type="predicted"/>
<evidence type="ECO:0000313" key="2">
    <source>
        <dbReference type="Proteomes" id="UP001157502"/>
    </source>
</evidence>
<comment type="caution">
    <text evidence="1">The sequence shown here is derived from an EMBL/GenBank/DDBJ whole genome shotgun (WGS) entry which is preliminary data.</text>
</comment>
<reference evidence="1" key="1">
    <citation type="submission" date="2021-05" db="EMBL/GenBank/DDBJ databases">
        <authorList>
            <person name="Pan Q."/>
            <person name="Jouanno E."/>
            <person name="Zahm M."/>
            <person name="Klopp C."/>
            <person name="Cabau C."/>
            <person name="Louis A."/>
            <person name="Berthelot C."/>
            <person name="Parey E."/>
            <person name="Roest Crollius H."/>
            <person name="Montfort J."/>
            <person name="Robinson-Rechavi M."/>
            <person name="Bouchez O."/>
            <person name="Lampietro C."/>
            <person name="Lopez Roques C."/>
            <person name="Donnadieu C."/>
            <person name="Postlethwait J."/>
            <person name="Bobe J."/>
            <person name="Dillon D."/>
            <person name="Chandos A."/>
            <person name="von Hippel F."/>
            <person name="Guiguen Y."/>
        </authorList>
    </citation>
    <scope>NUCLEOTIDE SEQUENCE</scope>
    <source>
        <strain evidence="1">YG-Jan2019</strain>
    </source>
</reference>
<accession>A0ACC2HNC2</accession>
<protein>
    <submittedName>
        <fullName evidence="1">Uncharacterized protein</fullName>
    </submittedName>
</protein>
<name>A0ACC2HNC2_DALPE</name>
<evidence type="ECO:0000313" key="1">
    <source>
        <dbReference type="EMBL" id="KAJ8017195.1"/>
    </source>
</evidence>
<sequence length="73" mass="8441">MTGDISIAPSLCIFNAFSTRVTSLTFTDLEETRCQLLSTKRRLEKRMEDEGVESNPIHRRLKWNEENDHDGSN</sequence>
<organism evidence="1 2">
    <name type="scientific">Dallia pectoralis</name>
    <name type="common">Alaska blackfish</name>
    <dbReference type="NCBI Taxonomy" id="75939"/>
    <lineage>
        <taxon>Eukaryota</taxon>
        <taxon>Metazoa</taxon>
        <taxon>Chordata</taxon>
        <taxon>Craniata</taxon>
        <taxon>Vertebrata</taxon>
        <taxon>Euteleostomi</taxon>
        <taxon>Actinopterygii</taxon>
        <taxon>Neopterygii</taxon>
        <taxon>Teleostei</taxon>
        <taxon>Protacanthopterygii</taxon>
        <taxon>Esociformes</taxon>
        <taxon>Umbridae</taxon>
        <taxon>Dallia</taxon>
    </lineage>
</organism>
<dbReference type="EMBL" id="CM055728">
    <property type="protein sequence ID" value="KAJ8017195.1"/>
    <property type="molecule type" value="Genomic_DNA"/>
</dbReference>
<keyword evidence="2" id="KW-1185">Reference proteome</keyword>
<dbReference type="Proteomes" id="UP001157502">
    <property type="component" value="Chromosome 1"/>
</dbReference>